<dbReference type="EMBL" id="CP043046">
    <property type="protein sequence ID" value="QEI05523.1"/>
    <property type="molecule type" value="Genomic_DNA"/>
</dbReference>
<dbReference type="PROSITE" id="PS51078">
    <property type="entry name" value="ICLR_ED"/>
    <property type="match status" value="1"/>
</dbReference>
<keyword evidence="2" id="KW-0238">DNA-binding</keyword>
<dbReference type="InterPro" id="IPR029016">
    <property type="entry name" value="GAF-like_dom_sf"/>
</dbReference>
<dbReference type="InterPro" id="IPR005471">
    <property type="entry name" value="Tscrpt_reg_IclR_N"/>
</dbReference>
<dbReference type="Gene3D" id="1.10.10.10">
    <property type="entry name" value="Winged helix-like DNA-binding domain superfamily/Winged helix DNA-binding domain"/>
    <property type="match status" value="1"/>
</dbReference>
<accession>A0A5C0AVY0</accession>
<evidence type="ECO:0000313" key="7">
    <source>
        <dbReference type="EMBL" id="QEI05523.1"/>
    </source>
</evidence>
<dbReference type="SMART" id="SM00346">
    <property type="entry name" value="HTH_ICLR"/>
    <property type="match status" value="1"/>
</dbReference>
<dbReference type="PROSITE" id="PS51077">
    <property type="entry name" value="HTH_ICLR"/>
    <property type="match status" value="1"/>
</dbReference>
<gene>
    <name evidence="7" type="ORF">FXN63_06470</name>
</gene>
<dbReference type="SUPFAM" id="SSF46785">
    <property type="entry name" value="Winged helix' DNA-binding domain"/>
    <property type="match status" value="1"/>
</dbReference>
<feature type="region of interest" description="Disordered" evidence="4">
    <location>
        <begin position="1"/>
        <end position="29"/>
    </location>
</feature>
<dbReference type="GO" id="GO:0045892">
    <property type="term" value="P:negative regulation of DNA-templated transcription"/>
    <property type="evidence" value="ECO:0007669"/>
    <property type="project" value="TreeGrafter"/>
</dbReference>
<organism evidence="7 8">
    <name type="scientific">Pigmentiphaga aceris</name>
    <dbReference type="NCBI Taxonomy" id="1940612"/>
    <lineage>
        <taxon>Bacteria</taxon>
        <taxon>Pseudomonadati</taxon>
        <taxon>Pseudomonadota</taxon>
        <taxon>Betaproteobacteria</taxon>
        <taxon>Burkholderiales</taxon>
        <taxon>Alcaligenaceae</taxon>
        <taxon>Pigmentiphaga</taxon>
    </lineage>
</organism>
<dbReference type="PANTHER" id="PTHR30136:SF34">
    <property type="entry name" value="TRANSCRIPTIONAL REGULATOR"/>
    <property type="match status" value="1"/>
</dbReference>
<evidence type="ECO:0000259" key="5">
    <source>
        <dbReference type="PROSITE" id="PS51077"/>
    </source>
</evidence>
<keyword evidence="3" id="KW-0804">Transcription</keyword>
<dbReference type="AlphaFoldDB" id="A0A5C0AVY0"/>
<dbReference type="InterPro" id="IPR050707">
    <property type="entry name" value="HTH_MetabolicPath_Reg"/>
</dbReference>
<evidence type="ECO:0000256" key="2">
    <source>
        <dbReference type="ARBA" id="ARBA00023125"/>
    </source>
</evidence>
<dbReference type="Proteomes" id="UP000325161">
    <property type="component" value="Chromosome"/>
</dbReference>
<protein>
    <submittedName>
        <fullName evidence="7">IclR family transcriptional regulator</fullName>
    </submittedName>
</protein>
<sequence length="280" mass="30493">MSNKSPAPHRSPTIPSQSAAKTAPDANAPERSSLFVNSVEKAMRVLSAFDGTRKRLTLSQVAAQTGMDVSTAQRFTYTLVTLGYLQKDESSKTYSLGVKLFDFTYNYVASNDLVYRATPYLQQLSRETEETTNITVLDGPDIVYVLRIVSRNVLNPTVIVGNRLPAYCTSPGLAMLAQMPTEQVDAILDDTQLIAHTPNTVNDRAAIHARLARIRDAGYAITAEEYYMGDISVAAAIVDAEGRPLGGINVAVTKPRWRAEDEKHLSDLVITAAGAISGRR</sequence>
<dbReference type="GO" id="GO:0003677">
    <property type="term" value="F:DNA binding"/>
    <property type="evidence" value="ECO:0007669"/>
    <property type="project" value="UniProtKB-KW"/>
</dbReference>
<evidence type="ECO:0000256" key="1">
    <source>
        <dbReference type="ARBA" id="ARBA00023015"/>
    </source>
</evidence>
<dbReference type="Gene3D" id="3.30.450.40">
    <property type="match status" value="1"/>
</dbReference>
<name>A0A5C0AVY0_9BURK</name>
<dbReference type="Pfam" id="PF01614">
    <property type="entry name" value="IclR_C"/>
    <property type="match status" value="1"/>
</dbReference>
<dbReference type="InterPro" id="IPR036388">
    <property type="entry name" value="WH-like_DNA-bd_sf"/>
</dbReference>
<dbReference type="RefSeq" id="WP_148813823.1">
    <property type="nucleotide sequence ID" value="NZ_CP043046.1"/>
</dbReference>
<evidence type="ECO:0000256" key="3">
    <source>
        <dbReference type="ARBA" id="ARBA00023163"/>
    </source>
</evidence>
<evidence type="ECO:0000259" key="6">
    <source>
        <dbReference type="PROSITE" id="PS51078"/>
    </source>
</evidence>
<dbReference type="InterPro" id="IPR036390">
    <property type="entry name" value="WH_DNA-bd_sf"/>
</dbReference>
<dbReference type="PANTHER" id="PTHR30136">
    <property type="entry name" value="HELIX-TURN-HELIX TRANSCRIPTIONAL REGULATOR, ICLR FAMILY"/>
    <property type="match status" value="1"/>
</dbReference>
<evidence type="ECO:0000313" key="8">
    <source>
        <dbReference type="Proteomes" id="UP000325161"/>
    </source>
</evidence>
<dbReference type="OrthoDB" id="5401369at2"/>
<proteinExistence type="predicted"/>
<evidence type="ECO:0000256" key="4">
    <source>
        <dbReference type="SAM" id="MobiDB-lite"/>
    </source>
</evidence>
<dbReference type="InterPro" id="IPR014757">
    <property type="entry name" value="Tscrpt_reg_IclR_C"/>
</dbReference>
<reference evidence="7 8" key="1">
    <citation type="submission" date="2019-08" db="EMBL/GenBank/DDBJ databases">
        <title>Amphibian skin-associated Pigmentiphaga: genome sequence and occurrence across geography and hosts.</title>
        <authorList>
            <person name="Bletz M.C."/>
            <person name="Bunk B."/>
            <person name="Sproeer C."/>
            <person name="Biwer P."/>
            <person name="Reiter S."/>
            <person name="Rabemananjara F.C.E."/>
            <person name="Schulz S."/>
            <person name="Overmann J."/>
            <person name="Vences M."/>
        </authorList>
    </citation>
    <scope>NUCLEOTIDE SEQUENCE [LARGE SCALE GENOMIC DNA]</scope>
    <source>
        <strain evidence="7 8">Mada1488</strain>
    </source>
</reference>
<dbReference type="Pfam" id="PF09339">
    <property type="entry name" value="HTH_IclR"/>
    <property type="match status" value="1"/>
</dbReference>
<keyword evidence="8" id="KW-1185">Reference proteome</keyword>
<dbReference type="KEGG" id="pacr:FXN63_06470"/>
<feature type="domain" description="IclR-ED" evidence="6">
    <location>
        <begin position="99"/>
        <end position="280"/>
    </location>
</feature>
<keyword evidence="1" id="KW-0805">Transcription regulation</keyword>
<dbReference type="GO" id="GO:0003700">
    <property type="term" value="F:DNA-binding transcription factor activity"/>
    <property type="evidence" value="ECO:0007669"/>
    <property type="project" value="TreeGrafter"/>
</dbReference>
<feature type="domain" description="HTH iclR-type" evidence="5">
    <location>
        <begin position="36"/>
        <end position="98"/>
    </location>
</feature>
<dbReference type="SUPFAM" id="SSF55781">
    <property type="entry name" value="GAF domain-like"/>
    <property type="match status" value="1"/>
</dbReference>